<dbReference type="InterPro" id="IPR003713">
    <property type="entry name" value="FliS"/>
</dbReference>
<dbReference type="GO" id="GO:0005829">
    <property type="term" value="C:cytosol"/>
    <property type="evidence" value="ECO:0007669"/>
    <property type="project" value="UniProtKB-SubCell"/>
</dbReference>
<dbReference type="GeneID" id="94444572"/>
<accession>A0A0F0KUZ5</accession>
<evidence type="ECO:0000313" key="8">
    <source>
        <dbReference type="Proteomes" id="UP000033572"/>
    </source>
</evidence>
<name>A0A0F0KUZ5_9MICO</name>
<keyword evidence="7" id="KW-0282">Flagellum</keyword>
<dbReference type="GO" id="GO:0044780">
    <property type="term" value="P:bacterial-type flagellum assembly"/>
    <property type="evidence" value="ECO:0007669"/>
    <property type="project" value="InterPro"/>
</dbReference>
<keyword evidence="3 6" id="KW-0963">Cytoplasm</keyword>
<dbReference type="NCBIfam" id="TIGR00208">
    <property type="entry name" value="fliS"/>
    <property type="match status" value="1"/>
</dbReference>
<dbReference type="Proteomes" id="UP000033572">
    <property type="component" value="Unassembled WGS sequence"/>
</dbReference>
<reference evidence="7 8" key="1">
    <citation type="submission" date="2015-02" db="EMBL/GenBank/DDBJ databases">
        <title>Draft genome sequences of ten Microbacterium spp. with emphasis on heavy metal contaminated environments.</title>
        <authorList>
            <person name="Corretto E."/>
        </authorList>
    </citation>
    <scope>NUCLEOTIDE SEQUENCE [LARGE SCALE GENOMIC DNA]</scope>
    <source>
        <strain evidence="7 8">DSM 12966</strain>
    </source>
</reference>
<dbReference type="InterPro" id="IPR036584">
    <property type="entry name" value="FliS_sf"/>
</dbReference>
<dbReference type="SUPFAM" id="SSF101116">
    <property type="entry name" value="Flagellar export chaperone FliS"/>
    <property type="match status" value="1"/>
</dbReference>
<dbReference type="Gene3D" id="1.20.120.340">
    <property type="entry name" value="Flagellar protein FliS"/>
    <property type="match status" value="1"/>
</dbReference>
<sequence length="136" mass="14768">MALTSLDRAKQQYLEQQVASATPERLLTLLYDRLLVDIDRAASAQDAGDWNAANTHLTHAQSIVAELHGSLTDAWDAAAELRSVYTYLTGRLISANISRDRAATLECRQLVAPLREAWHEAAALSAEAAPRVSALG</sequence>
<dbReference type="GO" id="GO:0071973">
    <property type="term" value="P:bacterial-type flagellum-dependent cell motility"/>
    <property type="evidence" value="ECO:0007669"/>
    <property type="project" value="TreeGrafter"/>
</dbReference>
<dbReference type="AlphaFoldDB" id="A0A0F0KUZ5"/>
<dbReference type="PATRIC" id="fig|104336.4.peg.652"/>
<keyword evidence="7" id="KW-0969">Cilium</keyword>
<keyword evidence="7" id="KW-0966">Cell projection</keyword>
<evidence type="ECO:0000256" key="3">
    <source>
        <dbReference type="ARBA" id="ARBA00022490"/>
    </source>
</evidence>
<comment type="subcellular location">
    <subcellularLocation>
        <location evidence="1 6">Cytoplasm</location>
        <location evidence="1 6">Cytosol</location>
    </subcellularLocation>
</comment>
<dbReference type="EMBL" id="JYIU01000030">
    <property type="protein sequence ID" value="KJL24722.1"/>
    <property type="molecule type" value="Genomic_DNA"/>
</dbReference>
<proteinExistence type="inferred from homology"/>
<organism evidence="7 8">
    <name type="scientific">Microbacterium foliorum</name>
    <dbReference type="NCBI Taxonomy" id="104336"/>
    <lineage>
        <taxon>Bacteria</taxon>
        <taxon>Bacillati</taxon>
        <taxon>Actinomycetota</taxon>
        <taxon>Actinomycetes</taxon>
        <taxon>Micrococcales</taxon>
        <taxon>Microbacteriaceae</taxon>
        <taxon>Microbacterium</taxon>
    </lineage>
</organism>
<dbReference type="KEGG" id="mfol:DXT68_09210"/>
<evidence type="ECO:0000256" key="6">
    <source>
        <dbReference type="PIRNR" id="PIRNR039090"/>
    </source>
</evidence>
<dbReference type="RefSeq" id="WP_045253051.1">
    <property type="nucleotide sequence ID" value="NZ_CAKKLS010000056.1"/>
</dbReference>
<evidence type="ECO:0000313" key="7">
    <source>
        <dbReference type="EMBL" id="KJL24722.1"/>
    </source>
</evidence>
<keyword evidence="8" id="KW-1185">Reference proteome</keyword>
<keyword evidence="4 6" id="KW-1005">Bacterial flagellum biogenesis</keyword>
<gene>
    <name evidence="7" type="primary">fliS</name>
    <name evidence="7" type="ORF">RN50_00632</name>
</gene>
<comment type="similarity">
    <text evidence="2 6">Belongs to the FliS family.</text>
</comment>
<evidence type="ECO:0000256" key="5">
    <source>
        <dbReference type="ARBA" id="ARBA00023186"/>
    </source>
</evidence>
<evidence type="ECO:0000256" key="4">
    <source>
        <dbReference type="ARBA" id="ARBA00022795"/>
    </source>
</evidence>
<evidence type="ECO:0000256" key="1">
    <source>
        <dbReference type="ARBA" id="ARBA00004514"/>
    </source>
</evidence>
<dbReference type="Pfam" id="PF02561">
    <property type="entry name" value="FliS"/>
    <property type="match status" value="1"/>
</dbReference>
<dbReference type="PANTHER" id="PTHR34773">
    <property type="entry name" value="FLAGELLAR SECRETION CHAPERONE FLIS"/>
    <property type="match status" value="1"/>
</dbReference>
<evidence type="ECO:0000256" key="2">
    <source>
        <dbReference type="ARBA" id="ARBA00008787"/>
    </source>
</evidence>
<comment type="caution">
    <text evidence="7">The sequence shown here is derived from an EMBL/GenBank/DDBJ whole genome shotgun (WGS) entry which is preliminary data.</text>
</comment>
<dbReference type="PIRSF" id="PIRSF039090">
    <property type="entry name" value="Flis"/>
    <property type="match status" value="1"/>
</dbReference>
<dbReference type="PANTHER" id="PTHR34773:SF1">
    <property type="entry name" value="FLAGELLAR SECRETION CHAPERONE FLIS"/>
    <property type="match status" value="1"/>
</dbReference>
<protein>
    <recommendedName>
        <fullName evidence="6">Flagellar secretion chaperone FliS</fullName>
    </recommendedName>
</protein>
<keyword evidence="5" id="KW-0143">Chaperone</keyword>